<dbReference type="InterPro" id="IPR050259">
    <property type="entry name" value="SDR"/>
</dbReference>
<dbReference type="PATRIC" id="fig|29343.3.peg.1824"/>
<dbReference type="Pfam" id="PF13561">
    <property type="entry name" value="adh_short_C2"/>
    <property type="match status" value="1"/>
</dbReference>
<evidence type="ECO:0000256" key="1">
    <source>
        <dbReference type="ARBA" id="ARBA00006484"/>
    </source>
</evidence>
<evidence type="ECO:0000313" key="4">
    <source>
        <dbReference type="EMBL" id="CDZ24837.1"/>
    </source>
</evidence>
<evidence type="ECO:0000256" key="3">
    <source>
        <dbReference type="ARBA" id="ARBA00023221"/>
    </source>
</evidence>
<organism evidence="4 5">
    <name type="scientific">[Clostridium] cellulosi</name>
    <dbReference type="NCBI Taxonomy" id="29343"/>
    <lineage>
        <taxon>Bacteria</taxon>
        <taxon>Bacillati</taxon>
        <taxon>Bacillota</taxon>
        <taxon>Clostridia</taxon>
        <taxon>Eubacteriales</taxon>
        <taxon>Oscillospiraceae</taxon>
        <taxon>Oscillospiraceae incertae sedis</taxon>
    </lineage>
</organism>
<dbReference type="KEGG" id="ccel:CCDG5_1730"/>
<dbReference type="SUPFAM" id="SSF51735">
    <property type="entry name" value="NAD(P)-binding Rossmann-fold domains"/>
    <property type="match status" value="1"/>
</dbReference>
<dbReference type="OrthoDB" id="1999550at2"/>
<dbReference type="GO" id="GO:0008206">
    <property type="term" value="P:bile acid metabolic process"/>
    <property type="evidence" value="ECO:0007669"/>
    <property type="project" value="UniProtKB-ARBA"/>
</dbReference>
<dbReference type="FunFam" id="3.40.50.720:FF:000084">
    <property type="entry name" value="Short-chain dehydrogenase reductase"/>
    <property type="match status" value="1"/>
</dbReference>
<dbReference type="EMBL" id="LM995447">
    <property type="protein sequence ID" value="CDZ24837.1"/>
    <property type="molecule type" value="Genomic_DNA"/>
</dbReference>
<dbReference type="Proteomes" id="UP000032431">
    <property type="component" value="Chromosome I"/>
</dbReference>
<dbReference type="PANTHER" id="PTHR42879">
    <property type="entry name" value="3-OXOACYL-(ACYL-CARRIER-PROTEIN) REDUCTASE"/>
    <property type="match status" value="1"/>
</dbReference>
<dbReference type="PRINTS" id="PR00081">
    <property type="entry name" value="GDHRDH"/>
</dbReference>
<accession>A0A078KQU0</accession>
<dbReference type="PRINTS" id="PR00080">
    <property type="entry name" value="SDRFAMILY"/>
</dbReference>
<evidence type="ECO:0000256" key="2">
    <source>
        <dbReference type="ARBA" id="ARBA00023002"/>
    </source>
</evidence>
<keyword evidence="3" id="KW-0753">Steroid metabolism</keyword>
<dbReference type="HOGENOM" id="CLU_010194_1_0_9"/>
<keyword evidence="2" id="KW-0560">Oxidoreductase</keyword>
<evidence type="ECO:0000313" key="5">
    <source>
        <dbReference type="Proteomes" id="UP000032431"/>
    </source>
</evidence>
<dbReference type="GO" id="GO:0016491">
    <property type="term" value="F:oxidoreductase activity"/>
    <property type="evidence" value="ECO:0007669"/>
    <property type="project" value="UniProtKB-KW"/>
</dbReference>
<name>A0A078KQU0_9FIRM</name>
<dbReference type="InterPro" id="IPR036291">
    <property type="entry name" value="NAD(P)-bd_dom_sf"/>
</dbReference>
<dbReference type="AlphaFoldDB" id="A0A078KQU0"/>
<sequence>MELGLRGRTAVVTGAASGIGKAIATAFASEGANLAICDINMAGLEKVASELKQKGIKVLAEKADVTVQAETDSFINHTVSQFGRVDILDSNAGTGRLCDIMQLPEEEFRRNMDPMLYATIRLIKSVVPHMQKAKWGRIINISSIFGKQPGGLLDYDSIKAAIIMISKEFSNYLAKDNILVNSVCPGPIRTPLWEAPGQLGDQLSQMLGKPIDEAIDFYAKTNIPLGRYGKPEEIADMVVFLASDRANYITGQAINVDGGMVKTVI</sequence>
<comment type="similarity">
    <text evidence="1">Belongs to the short-chain dehydrogenases/reductases (SDR) family.</text>
</comment>
<reference evidence="5" key="1">
    <citation type="submission" date="2014-07" db="EMBL/GenBank/DDBJ databases">
        <authorList>
            <person name="Wibberg D."/>
        </authorList>
    </citation>
    <scope>NUCLEOTIDE SEQUENCE [LARGE SCALE GENOMIC DNA]</scope>
    <source>
        <strain evidence="5">DG5</strain>
    </source>
</reference>
<keyword evidence="5" id="KW-1185">Reference proteome</keyword>
<gene>
    <name evidence="4" type="ORF">CCDG5_1730</name>
</gene>
<dbReference type="InterPro" id="IPR002347">
    <property type="entry name" value="SDR_fam"/>
</dbReference>
<proteinExistence type="inferred from homology"/>
<dbReference type="PANTHER" id="PTHR42879:SF2">
    <property type="entry name" value="3-OXOACYL-[ACYL-CARRIER-PROTEIN] REDUCTASE FABG"/>
    <property type="match status" value="1"/>
</dbReference>
<keyword evidence="3" id="KW-0443">Lipid metabolism</keyword>
<dbReference type="Gene3D" id="3.40.50.720">
    <property type="entry name" value="NAD(P)-binding Rossmann-like Domain"/>
    <property type="match status" value="1"/>
</dbReference>
<dbReference type="STRING" id="29343.CCDG5_1730"/>
<protein>
    <submittedName>
        <fullName evidence="4">Uncharacterized protein</fullName>
    </submittedName>
</protein>